<dbReference type="InterPro" id="IPR002889">
    <property type="entry name" value="WSC_carb-bd"/>
</dbReference>
<comment type="subcellular location">
    <subcellularLocation>
        <location evidence="1">Membrane</location>
        <topology evidence="1">Single-pass membrane protein</topology>
    </subcellularLocation>
</comment>
<dbReference type="Proteomes" id="UP000813461">
    <property type="component" value="Unassembled WGS sequence"/>
</dbReference>
<feature type="transmembrane region" description="Helical" evidence="6">
    <location>
        <begin position="184"/>
        <end position="207"/>
    </location>
</feature>
<proteinExistence type="predicted"/>
<comment type="caution">
    <text evidence="9">The sequence shown here is derived from an EMBL/GenBank/DDBJ whole genome shotgun (WGS) entry which is preliminary data.</text>
</comment>
<evidence type="ECO:0000256" key="3">
    <source>
        <dbReference type="ARBA" id="ARBA00022989"/>
    </source>
</evidence>
<feature type="compositionally biased region" description="Basic and acidic residues" evidence="5">
    <location>
        <begin position="246"/>
        <end position="257"/>
    </location>
</feature>
<keyword evidence="2 6" id="KW-0812">Transmembrane</keyword>
<feature type="chain" id="PRO_5035434288" description="WSC domain-containing protein" evidence="7">
    <location>
        <begin position="22"/>
        <end position="278"/>
    </location>
</feature>
<dbReference type="SMART" id="SM00321">
    <property type="entry name" value="WSC"/>
    <property type="match status" value="1"/>
</dbReference>
<evidence type="ECO:0000256" key="7">
    <source>
        <dbReference type="SAM" id="SignalP"/>
    </source>
</evidence>
<keyword evidence="3 6" id="KW-1133">Transmembrane helix</keyword>
<evidence type="ECO:0000259" key="8">
    <source>
        <dbReference type="PROSITE" id="PS51212"/>
    </source>
</evidence>
<evidence type="ECO:0000256" key="1">
    <source>
        <dbReference type="ARBA" id="ARBA00004167"/>
    </source>
</evidence>
<feature type="region of interest" description="Disordered" evidence="5">
    <location>
        <begin position="235"/>
        <end position="265"/>
    </location>
</feature>
<feature type="compositionally biased region" description="Low complexity" evidence="5">
    <location>
        <begin position="143"/>
        <end position="173"/>
    </location>
</feature>
<dbReference type="PROSITE" id="PS51212">
    <property type="entry name" value="WSC"/>
    <property type="match status" value="1"/>
</dbReference>
<evidence type="ECO:0000313" key="10">
    <source>
        <dbReference type="Proteomes" id="UP000813461"/>
    </source>
</evidence>
<feature type="signal peptide" evidence="7">
    <location>
        <begin position="1"/>
        <end position="21"/>
    </location>
</feature>
<evidence type="ECO:0000256" key="2">
    <source>
        <dbReference type="ARBA" id="ARBA00022692"/>
    </source>
</evidence>
<accession>A0A8K0RKF6</accession>
<dbReference type="AlphaFoldDB" id="A0A8K0RKF6"/>
<evidence type="ECO:0000256" key="5">
    <source>
        <dbReference type="SAM" id="MobiDB-lite"/>
    </source>
</evidence>
<evidence type="ECO:0000256" key="6">
    <source>
        <dbReference type="SAM" id="Phobius"/>
    </source>
</evidence>
<evidence type="ECO:0000313" key="9">
    <source>
        <dbReference type="EMBL" id="KAH7094991.1"/>
    </source>
</evidence>
<organism evidence="9 10">
    <name type="scientific">Paraphoma chrysanthemicola</name>
    <dbReference type="NCBI Taxonomy" id="798071"/>
    <lineage>
        <taxon>Eukaryota</taxon>
        <taxon>Fungi</taxon>
        <taxon>Dikarya</taxon>
        <taxon>Ascomycota</taxon>
        <taxon>Pezizomycotina</taxon>
        <taxon>Dothideomycetes</taxon>
        <taxon>Pleosporomycetidae</taxon>
        <taxon>Pleosporales</taxon>
        <taxon>Pleosporineae</taxon>
        <taxon>Phaeosphaeriaceae</taxon>
        <taxon>Paraphoma</taxon>
    </lineage>
</organism>
<protein>
    <recommendedName>
        <fullName evidence="8">WSC domain-containing protein</fullName>
    </recommendedName>
</protein>
<keyword evidence="7" id="KW-0732">Signal</keyword>
<dbReference type="GO" id="GO:0071944">
    <property type="term" value="C:cell periphery"/>
    <property type="evidence" value="ECO:0007669"/>
    <property type="project" value="UniProtKB-ARBA"/>
</dbReference>
<dbReference type="GO" id="GO:0016020">
    <property type="term" value="C:membrane"/>
    <property type="evidence" value="ECO:0007669"/>
    <property type="project" value="UniProtKB-SubCell"/>
</dbReference>
<dbReference type="InterPro" id="IPR051694">
    <property type="entry name" value="Immunoregulatory_rcpt-like"/>
</dbReference>
<dbReference type="CDD" id="cd12087">
    <property type="entry name" value="TM_EGFR-like"/>
    <property type="match status" value="1"/>
</dbReference>
<name>A0A8K0RKF6_9PLEO</name>
<dbReference type="Pfam" id="PF01822">
    <property type="entry name" value="WSC"/>
    <property type="match status" value="1"/>
</dbReference>
<dbReference type="PANTHER" id="PTHR15549">
    <property type="entry name" value="PAIRED IMMUNOGLOBULIN-LIKE TYPE 2 RECEPTOR"/>
    <property type="match status" value="1"/>
</dbReference>
<feature type="region of interest" description="Disordered" evidence="5">
    <location>
        <begin position="139"/>
        <end position="182"/>
    </location>
</feature>
<dbReference type="OrthoDB" id="2019572at2759"/>
<keyword evidence="10" id="KW-1185">Reference proteome</keyword>
<feature type="domain" description="WSC" evidence="8">
    <location>
        <begin position="44"/>
        <end position="133"/>
    </location>
</feature>
<keyword evidence="4 6" id="KW-0472">Membrane</keyword>
<evidence type="ECO:0000256" key="4">
    <source>
        <dbReference type="ARBA" id="ARBA00023136"/>
    </source>
</evidence>
<reference evidence="9" key="1">
    <citation type="journal article" date="2021" name="Nat. Commun.">
        <title>Genetic determinants of endophytism in the Arabidopsis root mycobiome.</title>
        <authorList>
            <person name="Mesny F."/>
            <person name="Miyauchi S."/>
            <person name="Thiergart T."/>
            <person name="Pickel B."/>
            <person name="Atanasova L."/>
            <person name="Karlsson M."/>
            <person name="Huettel B."/>
            <person name="Barry K.W."/>
            <person name="Haridas S."/>
            <person name="Chen C."/>
            <person name="Bauer D."/>
            <person name="Andreopoulos W."/>
            <person name="Pangilinan J."/>
            <person name="LaButti K."/>
            <person name="Riley R."/>
            <person name="Lipzen A."/>
            <person name="Clum A."/>
            <person name="Drula E."/>
            <person name="Henrissat B."/>
            <person name="Kohler A."/>
            <person name="Grigoriev I.V."/>
            <person name="Martin F.M."/>
            <person name="Hacquard S."/>
        </authorList>
    </citation>
    <scope>NUCLEOTIDE SEQUENCE</scope>
    <source>
        <strain evidence="9">MPI-SDFR-AT-0120</strain>
    </source>
</reference>
<dbReference type="PANTHER" id="PTHR15549:SF26">
    <property type="entry name" value="AXIAL BUDDING PATTERN PROTEIN 2-RELATED"/>
    <property type="match status" value="1"/>
</dbReference>
<dbReference type="EMBL" id="JAGMVJ010000001">
    <property type="protein sequence ID" value="KAH7094991.1"/>
    <property type="molecule type" value="Genomic_DNA"/>
</dbReference>
<gene>
    <name evidence="9" type="ORF">FB567DRAFT_511470</name>
</gene>
<sequence length="278" mass="29467">MVLIKFVSALAAASMLLTAAADDTPTTTIKKPITTPTVTLRASALVEIGCFATGTPLENHGPYDFRSPGNCQLVCLQEGKAVMGLSDGVNCWCGDKIPAKEWQTDNSSCSTTCSGDDRWTCGGAGKLWIELTGNTRNEVETYTPSSSSIAPKTSAPATSAAPVATASATPSATPKKEESKPNKAGIAAGVVVGIVGLAAIIGGVWFFMRRRRQKQAEEDYRRNAANVDQFVAGGKLHTSNSSMNDSRIDPSFVDRRQSNGSIADNEDYSRRILKVTNV</sequence>